<dbReference type="InterPro" id="IPR052928">
    <property type="entry name" value="Desiccation-related_membrane"/>
</dbReference>
<comment type="caution">
    <text evidence="2">The sequence shown here is derived from an EMBL/GenBank/DDBJ whole genome shotgun (WGS) entry which is preliminary data.</text>
</comment>
<gene>
    <name evidence="2" type="ORF">OLX77_10110</name>
</gene>
<keyword evidence="1" id="KW-1133">Transmembrane helix</keyword>
<name>A0A9X4MHU8_9BACT</name>
<dbReference type="RefSeq" id="WP_307633472.1">
    <property type="nucleotide sequence ID" value="NZ_JAPHEH010000001.1"/>
</dbReference>
<evidence type="ECO:0000313" key="2">
    <source>
        <dbReference type="EMBL" id="MDG4476505.1"/>
    </source>
</evidence>
<feature type="transmembrane region" description="Helical" evidence="1">
    <location>
        <begin position="12"/>
        <end position="31"/>
    </location>
</feature>
<sequence>MSRDNCDNSSTAVLAFLAGTVVGAAIALLTTPKTGQETREMLADYGAELKERAKTLPDDFEEYKETALERSKEMIAKGKELISRGTDLAAQGKDFLDEKKRTLSDAIEAGKVAMQEEREALSHKLEEND</sequence>
<dbReference type="Proteomes" id="UP001154240">
    <property type="component" value="Unassembled WGS sequence"/>
</dbReference>
<keyword evidence="1" id="KW-0812">Transmembrane</keyword>
<dbReference type="AlphaFoldDB" id="A0A9X4MHU8"/>
<reference evidence="2" key="1">
    <citation type="journal article" date="2022" name="bioRxiv">
        <title>Thiovibrio frasassiensisgen. nov., sp. nov., an autotrophic, elemental sulfur disproportionating bacterium isolated from sulfidic karst sediment, and proposal of Thiovibrionaceae fam. nov.</title>
        <authorList>
            <person name="Aronson H."/>
            <person name="Thomas C."/>
            <person name="Bhattacharyya M."/>
            <person name="Eckstein S."/>
            <person name="Jensen S."/>
            <person name="Barco R."/>
            <person name="Macalady J."/>
            <person name="Amend J."/>
        </authorList>
    </citation>
    <scope>NUCLEOTIDE SEQUENCE</scope>
    <source>
        <strain evidence="2">RS19-109</strain>
    </source>
</reference>
<protein>
    <submittedName>
        <fullName evidence="2">YtxH domain-containing protein</fullName>
    </submittedName>
</protein>
<dbReference type="PANTHER" id="PTHR35792:SF2">
    <property type="entry name" value="GENERAL STRESS PROTEIN"/>
    <property type="match status" value="1"/>
</dbReference>
<evidence type="ECO:0000313" key="3">
    <source>
        <dbReference type="Proteomes" id="UP001154240"/>
    </source>
</evidence>
<keyword evidence="3" id="KW-1185">Reference proteome</keyword>
<dbReference type="PANTHER" id="PTHR35792">
    <property type="entry name" value="GENERAL STRESS PROTEIN"/>
    <property type="match status" value="1"/>
</dbReference>
<organism evidence="2 3">
    <name type="scientific">Thiovibrio frasassiensis</name>
    <dbReference type="NCBI Taxonomy" id="2984131"/>
    <lineage>
        <taxon>Bacteria</taxon>
        <taxon>Pseudomonadati</taxon>
        <taxon>Thermodesulfobacteriota</taxon>
        <taxon>Desulfobulbia</taxon>
        <taxon>Desulfobulbales</taxon>
        <taxon>Thiovibrionaceae</taxon>
        <taxon>Thiovibrio</taxon>
    </lineage>
</organism>
<dbReference type="Pfam" id="PF12732">
    <property type="entry name" value="YtxH"/>
    <property type="match status" value="1"/>
</dbReference>
<accession>A0A9X4MHU8</accession>
<evidence type="ECO:0000256" key="1">
    <source>
        <dbReference type="SAM" id="Phobius"/>
    </source>
</evidence>
<reference evidence="2" key="2">
    <citation type="submission" date="2022-10" db="EMBL/GenBank/DDBJ databases">
        <authorList>
            <person name="Aronson H.S."/>
        </authorList>
    </citation>
    <scope>NUCLEOTIDE SEQUENCE</scope>
    <source>
        <strain evidence="2">RS19-109</strain>
    </source>
</reference>
<proteinExistence type="predicted"/>
<dbReference type="EMBL" id="JAPHEH010000001">
    <property type="protein sequence ID" value="MDG4476505.1"/>
    <property type="molecule type" value="Genomic_DNA"/>
</dbReference>
<dbReference type="InterPro" id="IPR024623">
    <property type="entry name" value="YtxH"/>
</dbReference>
<keyword evidence="1" id="KW-0472">Membrane</keyword>